<dbReference type="PRINTS" id="PR00147">
    <property type="entry name" value="DNAPHOTLYASE"/>
</dbReference>
<dbReference type="SUPFAM" id="SSF52425">
    <property type="entry name" value="Cryptochrome/photolyase, N-terminal domain"/>
    <property type="match status" value="1"/>
</dbReference>
<dbReference type="Gene3D" id="1.25.40.80">
    <property type="match status" value="1"/>
</dbReference>
<dbReference type="Pfam" id="PF00875">
    <property type="entry name" value="DNA_photolyase"/>
    <property type="match status" value="1"/>
</dbReference>
<dbReference type="PROSITE" id="PS00691">
    <property type="entry name" value="DNA_PHOTOLYASES_1_2"/>
    <property type="match status" value="1"/>
</dbReference>
<accession>A0A3D8JUN6</accession>
<dbReference type="InterPro" id="IPR002081">
    <property type="entry name" value="Cryptochrome/DNA_photolyase_1"/>
</dbReference>
<evidence type="ECO:0000256" key="3">
    <source>
        <dbReference type="ARBA" id="ARBA00014046"/>
    </source>
</evidence>
<evidence type="ECO:0000256" key="5">
    <source>
        <dbReference type="ARBA" id="ARBA00022827"/>
    </source>
</evidence>
<dbReference type="SUPFAM" id="SSF48173">
    <property type="entry name" value="Cryptochrome/photolyase FAD-binding domain"/>
    <property type="match status" value="1"/>
</dbReference>
<comment type="cofactor">
    <cofactor evidence="8">
        <name>FAD</name>
        <dbReference type="ChEBI" id="CHEBI:57692"/>
    </cofactor>
    <text evidence="8">Binds 1 FAD per subunit.</text>
</comment>
<name>A0A3D8JUN6_9BURK</name>
<evidence type="ECO:0000256" key="9">
    <source>
        <dbReference type="PIRSR" id="PIRSR602081-2"/>
    </source>
</evidence>
<evidence type="ECO:0000256" key="8">
    <source>
        <dbReference type="PIRSR" id="PIRSR602081-1"/>
    </source>
</evidence>
<dbReference type="InterPro" id="IPR006050">
    <property type="entry name" value="DNA_photolyase_N"/>
</dbReference>
<keyword evidence="12" id="KW-0456">Lyase</keyword>
<evidence type="ECO:0000256" key="1">
    <source>
        <dbReference type="ARBA" id="ARBA00001932"/>
    </source>
</evidence>
<evidence type="ECO:0000256" key="2">
    <source>
        <dbReference type="ARBA" id="ARBA00013149"/>
    </source>
</evidence>
<keyword evidence="6 10" id="KW-0157">Chromophore</keyword>
<proteinExistence type="inferred from homology"/>
<keyword evidence="5 8" id="KW-0274">FAD</keyword>
<comment type="cofactor">
    <cofactor evidence="1">
        <name>(6R)-5,10-methylene-5,6,7,8-tetrahydrofolate</name>
        <dbReference type="ChEBI" id="CHEBI:15636"/>
    </cofactor>
</comment>
<evidence type="ECO:0000256" key="7">
    <source>
        <dbReference type="ARBA" id="ARBA00033999"/>
    </source>
</evidence>
<dbReference type="PROSITE" id="PS51645">
    <property type="entry name" value="PHR_CRY_ALPHA_BETA"/>
    <property type="match status" value="1"/>
</dbReference>
<keyword evidence="4 8" id="KW-0285">Flavoprotein</keyword>
<comment type="similarity">
    <text evidence="10">Belongs to the DNA photolyase family.</text>
</comment>
<feature type="binding site" evidence="8">
    <location>
        <position position="293"/>
    </location>
    <ligand>
        <name>FAD</name>
        <dbReference type="ChEBI" id="CHEBI:57692"/>
    </ligand>
</feature>
<reference evidence="12 13" key="1">
    <citation type="submission" date="2018-08" db="EMBL/GenBank/DDBJ databases">
        <title>Paraburkholderia sp. DHOM06 isolated from forest soil.</title>
        <authorList>
            <person name="Gao Z.-H."/>
            <person name="Qiu L.-H."/>
        </authorList>
    </citation>
    <scope>NUCLEOTIDE SEQUENCE [LARGE SCALE GENOMIC DNA]</scope>
    <source>
        <strain evidence="12 13">DHOM06</strain>
    </source>
</reference>
<feature type="domain" description="Photolyase/cryptochrome alpha/beta" evidence="11">
    <location>
        <begin position="10"/>
        <end position="150"/>
    </location>
</feature>
<dbReference type="InterPro" id="IPR014729">
    <property type="entry name" value="Rossmann-like_a/b/a_fold"/>
</dbReference>
<keyword evidence="13" id="KW-1185">Reference proteome</keyword>
<evidence type="ECO:0000313" key="12">
    <source>
        <dbReference type="EMBL" id="RDU96799.1"/>
    </source>
</evidence>
<evidence type="ECO:0000259" key="11">
    <source>
        <dbReference type="PROSITE" id="PS51645"/>
    </source>
</evidence>
<comment type="catalytic activity">
    <reaction evidence="7">
        <text>cyclobutadipyrimidine (in DNA) = 2 pyrimidine residues (in DNA).</text>
        <dbReference type="EC" id="4.1.99.3"/>
    </reaction>
</comment>
<dbReference type="GO" id="GO:0071949">
    <property type="term" value="F:FAD binding"/>
    <property type="evidence" value="ECO:0007669"/>
    <property type="project" value="TreeGrafter"/>
</dbReference>
<dbReference type="PANTHER" id="PTHR11455">
    <property type="entry name" value="CRYPTOCHROME"/>
    <property type="match status" value="1"/>
</dbReference>
<feature type="site" description="Electron transfer via tryptophanyl radical" evidence="9">
    <location>
        <position position="328"/>
    </location>
</feature>
<dbReference type="Proteomes" id="UP000256838">
    <property type="component" value="Unassembled WGS sequence"/>
</dbReference>
<dbReference type="RefSeq" id="WP_115535588.1">
    <property type="nucleotide sequence ID" value="NZ_QRGA01000012.1"/>
</dbReference>
<dbReference type="PANTHER" id="PTHR11455:SF9">
    <property type="entry name" value="CRYPTOCHROME CIRCADIAN CLOCK 5 ISOFORM X1"/>
    <property type="match status" value="1"/>
</dbReference>
<dbReference type="AlphaFoldDB" id="A0A3D8JUN6"/>
<dbReference type="Pfam" id="PF03441">
    <property type="entry name" value="FAD_binding_7"/>
    <property type="match status" value="1"/>
</dbReference>
<feature type="binding site" evidence="8">
    <location>
        <begin position="296"/>
        <end position="303"/>
    </location>
    <ligand>
        <name>FAD</name>
        <dbReference type="ChEBI" id="CHEBI:57692"/>
    </ligand>
</feature>
<dbReference type="EC" id="4.1.99.3" evidence="2"/>
<dbReference type="GO" id="GO:0003904">
    <property type="term" value="F:deoxyribodipyrimidine photo-lyase activity"/>
    <property type="evidence" value="ECO:0007669"/>
    <property type="project" value="UniProtKB-EC"/>
</dbReference>
<protein>
    <recommendedName>
        <fullName evidence="3">Deoxyribodipyrimidine photo-lyase</fullName>
        <ecNumber evidence="2">4.1.99.3</ecNumber>
    </recommendedName>
</protein>
<evidence type="ECO:0000256" key="6">
    <source>
        <dbReference type="ARBA" id="ARBA00022991"/>
    </source>
</evidence>
<dbReference type="Gene3D" id="3.40.50.620">
    <property type="entry name" value="HUPs"/>
    <property type="match status" value="1"/>
</dbReference>
<dbReference type="OrthoDB" id="9772484at2"/>
<dbReference type="GO" id="GO:0000719">
    <property type="term" value="P:photoreactive repair"/>
    <property type="evidence" value="ECO:0007669"/>
    <property type="project" value="UniProtKB-ARBA"/>
</dbReference>
<dbReference type="PROSITE" id="PS00394">
    <property type="entry name" value="DNA_PHOTOLYASES_1_1"/>
    <property type="match status" value="1"/>
</dbReference>
<dbReference type="FunFam" id="1.10.579.10:FF:000003">
    <property type="entry name" value="Deoxyribodipyrimidine photo-lyase"/>
    <property type="match status" value="1"/>
</dbReference>
<feature type="binding site" evidence="8">
    <location>
        <position position="245"/>
    </location>
    <ligand>
        <name>FAD</name>
        <dbReference type="ChEBI" id="CHEBI:57692"/>
    </ligand>
</feature>
<evidence type="ECO:0000256" key="10">
    <source>
        <dbReference type="RuleBase" id="RU004182"/>
    </source>
</evidence>
<feature type="site" description="Electron transfer via tryptophanyl radical" evidence="9">
    <location>
        <position position="407"/>
    </location>
</feature>
<dbReference type="Gene3D" id="1.10.579.10">
    <property type="entry name" value="DNA Cyclobutane Dipyrimidine Photolyase, subunit A, domain 3"/>
    <property type="match status" value="1"/>
</dbReference>
<evidence type="ECO:0000313" key="13">
    <source>
        <dbReference type="Proteomes" id="UP000256838"/>
    </source>
</evidence>
<comment type="caution">
    <text evidence="12">The sequence shown here is derived from an EMBL/GenBank/DDBJ whole genome shotgun (WGS) entry which is preliminary data.</text>
</comment>
<feature type="binding site" evidence="8">
    <location>
        <begin position="397"/>
        <end position="399"/>
    </location>
    <ligand>
        <name>FAD</name>
        <dbReference type="ChEBI" id="CHEBI:57692"/>
    </ligand>
</feature>
<dbReference type="GO" id="GO:0009416">
    <property type="term" value="P:response to light stimulus"/>
    <property type="evidence" value="ECO:0007669"/>
    <property type="project" value="TreeGrafter"/>
</dbReference>
<dbReference type="InterPro" id="IPR036134">
    <property type="entry name" value="Crypto/Photolyase_FAD-like_sf"/>
</dbReference>
<feature type="site" description="Electron transfer via tryptophanyl radical" evidence="9">
    <location>
        <position position="384"/>
    </location>
</feature>
<dbReference type="InterPro" id="IPR036155">
    <property type="entry name" value="Crypto/Photolyase_N_sf"/>
</dbReference>
<gene>
    <name evidence="12" type="ORF">DWV00_21245</name>
</gene>
<evidence type="ECO:0000256" key="4">
    <source>
        <dbReference type="ARBA" id="ARBA00022630"/>
    </source>
</evidence>
<organism evidence="12 13">
    <name type="scientific">Trinickia dinghuensis</name>
    <dbReference type="NCBI Taxonomy" id="2291023"/>
    <lineage>
        <taxon>Bacteria</taxon>
        <taxon>Pseudomonadati</taxon>
        <taxon>Pseudomonadota</taxon>
        <taxon>Betaproteobacteria</taxon>
        <taxon>Burkholderiales</taxon>
        <taxon>Burkholderiaceae</taxon>
        <taxon>Trinickia</taxon>
    </lineage>
</organism>
<dbReference type="EMBL" id="QRGA01000012">
    <property type="protein sequence ID" value="RDU96799.1"/>
    <property type="molecule type" value="Genomic_DNA"/>
</dbReference>
<dbReference type="GO" id="GO:0003677">
    <property type="term" value="F:DNA binding"/>
    <property type="evidence" value="ECO:0007669"/>
    <property type="project" value="TreeGrafter"/>
</dbReference>
<dbReference type="InterPro" id="IPR005101">
    <property type="entry name" value="Cryptochr/Photolyase_FAD-bd"/>
</dbReference>
<sequence>MGGGHAVNASSALVWFRRDLRCDDHAALSRALASADRVWCAFVFDTTILAPLLRCKRAGRHSGTPADRRIDFILAALVELDRALQKQGGGLIVMHGDPTDCIPRLAEQLGVDTVFANRDYEPAAIARDEAVGRKLKAAGREFVTFKDQVIFERDEILNKQGGPYTVFTPYKRAWLLRLAPADVAPYEVGARRGQLGAPPDSMRAQRPSLKDLGFAPSDLPALKLPTGMSGAARLLDDFIERIDRYDEQRNFPSVKGPSYLSTHLRFGTISIRSLVRTAHDLTLRPRGGGASTWLSELIWREFFFMVLAMNPQLASGASFKPEYDALRWETGPQADADFDAWREGRTGYPLVDAGMRQLVQTGYMHNRLRMVTASFLAKDLGIDWRRGEAHFEQWLNDFDFAANNGGWQWAASTGCDAQPWFRIFNPVTQSKEYDPEGRFIKRYVPELEAVPAKFVHAPWLAAPEQLAEVGFVLGRDYPPPIVDHAKAREVTLARYRATGARGKS</sequence>
<dbReference type="InterPro" id="IPR018394">
    <property type="entry name" value="DNA_photolyase_1_CS_C"/>
</dbReference>